<keyword evidence="8" id="KW-0675">Receptor</keyword>
<dbReference type="Pfam" id="PF00105">
    <property type="entry name" value="zf-C4"/>
    <property type="match status" value="1"/>
</dbReference>
<evidence type="ECO:0000313" key="14">
    <source>
        <dbReference type="Proteomes" id="UP001175271"/>
    </source>
</evidence>
<evidence type="ECO:0000259" key="12">
    <source>
        <dbReference type="PROSITE" id="PS51843"/>
    </source>
</evidence>
<evidence type="ECO:0000256" key="4">
    <source>
        <dbReference type="ARBA" id="ARBA00022833"/>
    </source>
</evidence>
<evidence type="ECO:0000256" key="2">
    <source>
        <dbReference type="ARBA" id="ARBA00022723"/>
    </source>
</evidence>
<reference evidence="13" key="1">
    <citation type="submission" date="2023-06" db="EMBL/GenBank/DDBJ databases">
        <title>Genomic analysis of the entomopathogenic nematode Steinernema hermaphroditum.</title>
        <authorList>
            <person name="Schwarz E.M."/>
            <person name="Heppert J.K."/>
            <person name="Baniya A."/>
            <person name="Schwartz H.T."/>
            <person name="Tan C.-H."/>
            <person name="Antoshechkin I."/>
            <person name="Sternberg P.W."/>
            <person name="Goodrich-Blair H."/>
            <person name="Dillman A.R."/>
        </authorList>
    </citation>
    <scope>NUCLEOTIDE SEQUENCE</scope>
    <source>
        <strain evidence="13">PS9179</strain>
        <tissue evidence="13">Whole animal</tissue>
    </source>
</reference>
<dbReference type="GO" id="GO:0003700">
    <property type="term" value="F:DNA-binding transcription factor activity"/>
    <property type="evidence" value="ECO:0007669"/>
    <property type="project" value="InterPro"/>
</dbReference>
<keyword evidence="10" id="KW-0732">Signal</keyword>
<dbReference type="PROSITE" id="PS51843">
    <property type="entry name" value="NR_LBD"/>
    <property type="match status" value="1"/>
</dbReference>
<comment type="caution">
    <text evidence="13">The sequence shown here is derived from an EMBL/GenBank/DDBJ whole genome shotgun (WGS) entry which is preliminary data.</text>
</comment>
<feature type="domain" description="Nuclear receptor" evidence="11">
    <location>
        <begin position="974"/>
        <end position="1050"/>
    </location>
</feature>
<evidence type="ECO:0000256" key="6">
    <source>
        <dbReference type="ARBA" id="ARBA00023125"/>
    </source>
</evidence>
<dbReference type="InterPro" id="IPR004245">
    <property type="entry name" value="DUF229"/>
</dbReference>
<dbReference type="EMBL" id="JAUCMV010000003">
    <property type="protein sequence ID" value="KAK0412910.1"/>
    <property type="molecule type" value="Genomic_DNA"/>
</dbReference>
<dbReference type="PANTHER" id="PTHR10974">
    <property type="entry name" value="FI08016P-RELATED"/>
    <property type="match status" value="1"/>
</dbReference>
<dbReference type="Gene3D" id="3.40.720.10">
    <property type="entry name" value="Alkaline Phosphatase, subunit A"/>
    <property type="match status" value="1"/>
</dbReference>
<evidence type="ECO:0000256" key="10">
    <source>
        <dbReference type="SAM" id="SignalP"/>
    </source>
</evidence>
<dbReference type="Pfam" id="PF02995">
    <property type="entry name" value="DUF229"/>
    <property type="match status" value="1"/>
</dbReference>
<sequence>MLQVKPSLLILFLIALGVFVVFDVDEETIRLEGNQWSTLRMYRSPPWQSEEKAAVDRRAPKVKTLNEAFPQKLERSIPLGCQLRKMDPWDKSILYWNDPNWKPKCDKNQTQITELKYRRLILNKTGLATDYFCEGRCLLTAQQKTDWNFEKAPWQNITTFRADCDVVEVRCGSDPSKEIEYNFLHTQIFERKDTPTYANHTSSSFAASHQDTKLPVTTSDRQRPNIYVIVFDSTSTSEFVRSMSRTLYLMKEQHQAVTFQHMNKVGINSRPNAWTLMFGKQIYELGKNPYTEEIFPDLNDTMSCDSTIDGEDFWMHRFRDIGYHTMMLDDWATGTINWPNCEGFQRPPAKHYMKPFQRRNEEKGSDAADALRNTIKDMCHETYEDTMLYLDQFMSAYRGQSEIAFLWNNNLAHDYANGLYHADDKIYRMLMNHEERLNNSFVFIMGDHGMRFGGIRRTDVGELEDNNPFLMVSVPVQFRESDLMKVLRRNSKKLMTHYDTYASIMHLAQLARTDGINELLDPRPEVFSAGHGSSYFCRAMNEPRDCATLRIPYEFCLCEKKFEKSIPANSSDSTEMANFAVSNFQRMIDEQKVTKKCQKLSLKQSDTVVKRLILADGREVYSLKLTVLPSEGIFSGYVEVEREGGKISTISMMSKRFERINSYGEQGDCVKKFEDLRPVCYCVDQKKSTNIISSGPTTIAFLDRVVPKLKKLRLCVVPDVLPHIVSLMKDNFTTTLILDLYFGDDFKSTVDELRKLSQSWRDASDLHRNRIVMRDMTILLTEEWTKDKNTLEVWELPRFPGYHCHFGVCALDEKTPKYCTLFCDPVVNLLRFGCNAEIEIVAKKPTVLFDGIGWWFNWSPVVLNPGEKVVYSSISQNFFCEVTDEMLPWFRIPTVFTTRNNDERLILMGFCHPITKSEFLNPDIPAGFVRHPATGGEQCQCVSADSATAAALGLVATIRRSEQGEMKALTQNELIPCSVCGDKSSGIHYGVHTCEGCKGFFRRSQSIPNSSYKCTRGQNCIVDRVNRNRCQYCRLQRCLKVGMSRAAVIFGRRSKKTKEKVADIARQYQQQNSENAVTAASTCYSYPSDAQNVIPISYNQATPAPQPIYISGGGYSAANSLYMSHAIADAPINYTVVPESVSDYAQMAIPGSEPPAQPNVYQGEAMVESPDFIKNLTEFFLNNFVVPNQQKDFSNAPELFDQNTQHSDAWRHFANGLTKIIQLLIEFAKQVEGFNELNQTIQINLLKRNVFEITLLVLTLTYDMNSGILGLADYRLPRNSHTEPYFTSALHDCVCTVSQRNFSPNVVAILCGIVLLESEFTVPCLQRATEQLYTTLQYELGPNWELVYSDIAEMRIQTAKVSRMHLEYLIRAKQFDPNIERGLPPLYRELFDESPVNIVNMTTPFQ</sequence>
<evidence type="ECO:0000256" key="5">
    <source>
        <dbReference type="ARBA" id="ARBA00023015"/>
    </source>
</evidence>
<keyword evidence="2" id="KW-0479">Metal-binding</keyword>
<dbReference type="PRINTS" id="PR00398">
    <property type="entry name" value="STRDHORMONER"/>
</dbReference>
<dbReference type="GO" id="GO:0043565">
    <property type="term" value="F:sequence-specific DNA binding"/>
    <property type="evidence" value="ECO:0007669"/>
    <property type="project" value="InterPro"/>
</dbReference>
<dbReference type="GO" id="GO:0008270">
    <property type="term" value="F:zinc ion binding"/>
    <property type="evidence" value="ECO:0007669"/>
    <property type="project" value="UniProtKB-KW"/>
</dbReference>
<evidence type="ECO:0000259" key="11">
    <source>
        <dbReference type="PROSITE" id="PS51030"/>
    </source>
</evidence>
<evidence type="ECO:0000256" key="9">
    <source>
        <dbReference type="ARBA" id="ARBA00023242"/>
    </source>
</evidence>
<dbReference type="PRINTS" id="PR00047">
    <property type="entry name" value="STROIDFINGER"/>
</dbReference>
<dbReference type="InterPro" id="IPR044101">
    <property type="entry name" value="NR_DBD_ROR"/>
</dbReference>
<comment type="subcellular location">
    <subcellularLocation>
        <location evidence="1">Nucleus</location>
    </subcellularLocation>
</comment>
<dbReference type="CDD" id="cd06968">
    <property type="entry name" value="NR_DBD_ROR"/>
    <property type="match status" value="1"/>
</dbReference>
<feature type="domain" description="NR LBD" evidence="12">
    <location>
        <begin position="1168"/>
        <end position="1406"/>
    </location>
</feature>
<keyword evidence="3" id="KW-0863">Zinc-finger</keyword>
<feature type="signal peptide" evidence="10">
    <location>
        <begin position="1"/>
        <end position="23"/>
    </location>
</feature>
<keyword evidence="4" id="KW-0862">Zinc</keyword>
<dbReference type="SUPFAM" id="SSF48508">
    <property type="entry name" value="Nuclear receptor ligand-binding domain"/>
    <property type="match status" value="1"/>
</dbReference>
<dbReference type="GO" id="GO:0005615">
    <property type="term" value="C:extracellular space"/>
    <property type="evidence" value="ECO:0007669"/>
    <property type="project" value="TreeGrafter"/>
</dbReference>
<gene>
    <name evidence="13" type="ORF">QR680_006474</name>
</gene>
<organism evidence="13 14">
    <name type="scientific">Steinernema hermaphroditum</name>
    <dbReference type="NCBI Taxonomy" id="289476"/>
    <lineage>
        <taxon>Eukaryota</taxon>
        <taxon>Metazoa</taxon>
        <taxon>Ecdysozoa</taxon>
        <taxon>Nematoda</taxon>
        <taxon>Chromadorea</taxon>
        <taxon>Rhabditida</taxon>
        <taxon>Tylenchina</taxon>
        <taxon>Panagrolaimomorpha</taxon>
        <taxon>Strongyloidoidea</taxon>
        <taxon>Steinernematidae</taxon>
        <taxon>Steinernema</taxon>
    </lineage>
</organism>
<dbReference type="SUPFAM" id="SSF53649">
    <property type="entry name" value="Alkaline phosphatase-like"/>
    <property type="match status" value="1"/>
</dbReference>
<dbReference type="InterPro" id="IPR001723">
    <property type="entry name" value="Nuclear_hrmn_rcpt"/>
</dbReference>
<keyword evidence="5" id="KW-0805">Transcription regulation</keyword>
<keyword evidence="14" id="KW-1185">Reference proteome</keyword>
<dbReference type="InterPro" id="IPR013088">
    <property type="entry name" value="Znf_NHR/GATA"/>
</dbReference>
<dbReference type="FunFam" id="3.30.50.10:FF:000003">
    <property type="entry name" value="Nuclear orphan receptor ROR-beta"/>
    <property type="match status" value="1"/>
</dbReference>
<dbReference type="PANTHER" id="PTHR10974:SF75">
    <property type="entry name" value="SULFATASE DOMAIN-CONTAINING PROTEIN"/>
    <property type="match status" value="1"/>
</dbReference>
<keyword evidence="9" id="KW-0539">Nucleus</keyword>
<dbReference type="SMART" id="SM00399">
    <property type="entry name" value="ZnF_C4"/>
    <property type="match status" value="1"/>
</dbReference>
<dbReference type="InterPro" id="IPR017850">
    <property type="entry name" value="Alkaline_phosphatase_core_sf"/>
</dbReference>
<evidence type="ECO:0000256" key="3">
    <source>
        <dbReference type="ARBA" id="ARBA00022771"/>
    </source>
</evidence>
<keyword evidence="7" id="KW-0804">Transcription</keyword>
<dbReference type="PROSITE" id="PS00031">
    <property type="entry name" value="NUCLEAR_REC_DBD_1"/>
    <property type="match status" value="1"/>
</dbReference>
<dbReference type="InterPro" id="IPR035500">
    <property type="entry name" value="NHR-like_dom_sf"/>
</dbReference>
<dbReference type="PROSITE" id="PS51030">
    <property type="entry name" value="NUCLEAR_REC_DBD_2"/>
    <property type="match status" value="1"/>
</dbReference>
<dbReference type="CDD" id="cd16021">
    <property type="entry name" value="ALP_like"/>
    <property type="match status" value="1"/>
</dbReference>
<evidence type="ECO:0008006" key="15">
    <source>
        <dbReference type="Google" id="ProtNLM"/>
    </source>
</evidence>
<dbReference type="InterPro" id="IPR001628">
    <property type="entry name" value="Znf_hrmn_rcpt"/>
</dbReference>
<name>A0AA39LXI0_9BILA</name>
<dbReference type="Gene3D" id="1.10.565.10">
    <property type="entry name" value="Retinoid X Receptor"/>
    <property type="match status" value="1"/>
</dbReference>
<evidence type="ECO:0000256" key="7">
    <source>
        <dbReference type="ARBA" id="ARBA00023163"/>
    </source>
</evidence>
<proteinExistence type="predicted"/>
<keyword evidence="6" id="KW-0238">DNA-binding</keyword>
<evidence type="ECO:0000256" key="8">
    <source>
        <dbReference type="ARBA" id="ARBA00023170"/>
    </source>
</evidence>
<evidence type="ECO:0000313" key="13">
    <source>
        <dbReference type="EMBL" id="KAK0412910.1"/>
    </source>
</evidence>
<feature type="chain" id="PRO_5041254863" description="Nuclear receptor domain-containing protein" evidence="10">
    <location>
        <begin position="24"/>
        <end position="1406"/>
    </location>
</feature>
<protein>
    <recommendedName>
        <fullName evidence="15">Nuclear receptor domain-containing protein</fullName>
    </recommendedName>
</protein>
<evidence type="ECO:0000256" key="1">
    <source>
        <dbReference type="ARBA" id="ARBA00004123"/>
    </source>
</evidence>
<dbReference type="Gene3D" id="3.30.50.10">
    <property type="entry name" value="Erythroid Transcription Factor GATA-1, subunit A"/>
    <property type="match status" value="1"/>
</dbReference>
<dbReference type="GO" id="GO:0005634">
    <property type="term" value="C:nucleus"/>
    <property type="evidence" value="ECO:0007669"/>
    <property type="project" value="UniProtKB-SubCell"/>
</dbReference>
<accession>A0AA39LXI0</accession>
<dbReference type="InterPro" id="IPR000536">
    <property type="entry name" value="Nucl_hrmn_rcpt_lig-bd"/>
</dbReference>
<dbReference type="SUPFAM" id="SSF57716">
    <property type="entry name" value="Glucocorticoid receptor-like (DNA-binding domain)"/>
    <property type="match status" value="1"/>
</dbReference>
<dbReference type="Proteomes" id="UP001175271">
    <property type="component" value="Unassembled WGS sequence"/>
</dbReference>